<protein>
    <submittedName>
        <fullName evidence="1">Uncharacterized protein</fullName>
    </submittedName>
</protein>
<evidence type="ECO:0000313" key="1">
    <source>
        <dbReference type="EMBL" id="MST76101.1"/>
    </source>
</evidence>
<dbReference type="AlphaFoldDB" id="A0A6L5YWH5"/>
<evidence type="ECO:0000313" key="2">
    <source>
        <dbReference type="Proteomes" id="UP000474024"/>
    </source>
</evidence>
<name>A0A6L5YWH5_9FIRM</name>
<dbReference type="EMBL" id="VUNI01000049">
    <property type="protein sequence ID" value="MST76101.1"/>
    <property type="molecule type" value="Genomic_DNA"/>
</dbReference>
<sequence length="99" mass="12141">MNKWYQNCLNYNNSVKEYQTALCHVSFSEEAALNAIHKAFQYYYDKNFEPDPDYIIRMDRFLYVLHEHKDDPESALWHIWLKYFVTMGGNEWNQFCREI</sequence>
<accession>A0A6L5YWH5</accession>
<dbReference type="Proteomes" id="UP000474024">
    <property type="component" value="Unassembled WGS sequence"/>
</dbReference>
<proteinExistence type="predicted"/>
<dbReference type="RefSeq" id="WP_154431054.1">
    <property type="nucleotide sequence ID" value="NZ_VUNI01000049.1"/>
</dbReference>
<organism evidence="1 2">
    <name type="scientific">Roseburia porci</name>
    <dbReference type="NCBI Taxonomy" id="2605790"/>
    <lineage>
        <taxon>Bacteria</taxon>
        <taxon>Bacillati</taxon>
        <taxon>Bacillota</taxon>
        <taxon>Clostridia</taxon>
        <taxon>Lachnospirales</taxon>
        <taxon>Lachnospiraceae</taxon>
        <taxon>Roseburia</taxon>
    </lineage>
</organism>
<gene>
    <name evidence="1" type="ORF">FYJ75_14150</name>
</gene>
<keyword evidence="2" id="KW-1185">Reference proteome</keyword>
<reference evidence="1 2" key="1">
    <citation type="submission" date="2019-08" db="EMBL/GenBank/DDBJ databases">
        <title>In-depth cultivation of the pig gut microbiome towards novel bacterial diversity and tailored functional studies.</title>
        <authorList>
            <person name="Wylensek D."/>
            <person name="Hitch T.C.A."/>
            <person name="Clavel T."/>
        </authorList>
    </citation>
    <scope>NUCLEOTIDE SEQUENCE [LARGE SCALE GENOMIC DNA]</scope>
    <source>
        <strain evidence="1 2">MUC/MUC-530-WT-4D</strain>
    </source>
</reference>
<comment type="caution">
    <text evidence="1">The sequence shown here is derived from an EMBL/GenBank/DDBJ whole genome shotgun (WGS) entry which is preliminary data.</text>
</comment>